<dbReference type="PANTHER" id="PTHR12790">
    <property type="entry name" value="TRANSCRIPTION INITIATION FACTOR IA RRN3"/>
    <property type="match status" value="1"/>
</dbReference>
<evidence type="ECO:0000256" key="1">
    <source>
        <dbReference type="ARBA" id="ARBA00010098"/>
    </source>
</evidence>
<comment type="caution">
    <text evidence="2">The sequence shown here is derived from an EMBL/GenBank/DDBJ whole genome shotgun (WGS) entry which is preliminary data.</text>
</comment>
<evidence type="ECO:0000313" key="2">
    <source>
        <dbReference type="EMBL" id="ODM89282.1"/>
    </source>
</evidence>
<protein>
    <submittedName>
        <fullName evidence="2">RNA polymerase I-specific transcription initiation factor RRN3</fullName>
    </submittedName>
</protein>
<keyword evidence="2" id="KW-0648">Protein biosynthesis</keyword>
<dbReference type="GO" id="GO:0006361">
    <property type="term" value="P:transcription initiation at RNA polymerase I promoter"/>
    <property type="evidence" value="ECO:0007669"/>
    <property type="project" value="InterPro"/>
</dbReference>
<dbReference type="GO" id="GO:0001181">
    <property type="term" value="F:RNA polymerase I general transcription initiation factor activity"/>
    <property type="evidence" value="ECO:0007669"/>
    <property type="project" value="InterPro"/>
</dbReference>
<proteinExistence type="inferred from homology"/>
<dbReference type="EMBL" id="LJIJ01002753">
    <property type="protein sequence ID" value="ODM89282.1"/>
    <property type="molecule type" value="Genomic_DNA"/>
</dbReference>
<organism evidence="2 3">
    <name type="scientific">Orchesella cincta</name>
    <name type="common">Springtail</name>
    <name type="synonym">Podura cincta</name>
    <dbReference type="NCBI Taxonomy" id="48709"/>
    <lineage>
        <taxon>Eukaryota</taxon>
        <taxon>Metazoa</taxon>
        <taxon>Ecdysozoa</taxon>
        <taxon>Arthropoda</taxon>
        <taxon>Hexapoda</taxon>
        <taxon>Collembola</taxon>
        <taxon>Entomobryomorpha</taxon>
        <taxon>Entomobryoidea</taxon>
        <taxon>Orchesellidae</taxon>
        <taxon>Orchesellinae</taxon>
        <taxon>Orchesella</taxon>
    </lineage>
</organism>
<reference evidence="2 3" key="1">
    <citation type="journal article" date="2016" name="Genome Biol. Evol.">
        <title>Gene Family Evolution Reflects Adaptation to Soil Environmental Stressors in the Genome of the Collembolan Orchesella cincta.</title>
        <authorList>
            <person name="Faddeeva-Vakhrusheva A."/>
            <person name="Derks M.F."/>
            <person name="Anvar S.Y."/>
            <person name="Agamennone V."/>
            <person name="Suring W."/>
            <person name="Smit S."/>
            <person name="van Straalen N.M."/>
            <person name="Roelofs D."/>
        </authorList>
    </citation>
    <scope>NUCLEOTIDE SEQUENCE [LARGE SCALE GENOMIC DNA]</scope>
    <source>
        <tissue evidence="2">Mixed pool</tissue>
    </source>
</reference>
<dbReference type="PANTHER" id="PTHR12790:SF0">
    <property type="entry name" value="RNA POLYMERASE I-SPECIFIC TRANSCRIPTION INITIATION FACTOR RRN3-RELATED"/>
    <property type="match status" value="1"/>
</dbReference>
<name>A0A1D2M8M0_ORCCI</name>
<dbReference type="Pfam" id="PF05327">
    <property type="entry name" value="RRN3"/>
    <property type="match status" value="1"/>
</dbReference>
<keyword evidence="3" id="KW-1185">Reference proteome</keyword>
<dbReference type="GO" id="GO:0003743">
    <property type="term" value="F:translation initiation factor activity"/>
    <property type="evidence" value="ECO:0007669"/>
    <property type="project" value="UniProtKB-KW"/>
</dbReference>
<comment type="similarity">
    <text evidence="1">Belongs to the RRN3 family.</text>
</comment>
<dbReference type="STRING" id="48709.A0A1D2M8M0"/>
<dbReference type="AlphaFoldDB" id="A0A1D2M8M0"/>
<dbReference type="GO" id="GO:0005634">
    <property type="term" value="C:nucleus"/>
    <property type="evidence" value="ECO:0007669"/>
    <property type="project" value="TreeGrafter"/>
</dbReference>
<dbReference type="GO" id="GO:0001042">
    <property type="term" value="F:RNA polymerase I core binding"/>
    <property type="evidence" value="ECO:0007669"/>
    <property type="project" value="TreeGrafter"/>
</dbReference>
<dbReference type="OrthoDB" id="26970at2759"/>
<gene>
    <name evidence="2" type="ORF">Ocin01_17398</name>
</gene>
<accession>A0A1D2M8M0</accession>
<dbReference type="InterPro" id="IPR007991">
    <property type="entry name" value="RNA_pol_I_trans_ini_fac_RRN3"/>
</dbReference>
<dbReference type="Proteomes" id="UP000094527">
    <property type="component" value="Unassembled WGS sequence"/>
</dbReference>
<sequence length="677" mass="76259">MKRTKLSSAGTSAAKTTLEAANLPLSRKSVKAPSDGVIALMKQRKSMPAVGNAQMSQMTQFLTPERMANIFEPPEDMSAADRTRETKRIVAYLMGLNKSSESEINPAVFTGVLGALQAHVDKIDDDNWNVIVQTLLYAMTPRNCGSCFTALEKFVNELLIHRPNYANPILQVLIMKLVRVNNPNTASDMPSLMEMKGFDVAIKLICRVVEVVGVKRLTRPLLNMLTTTYPYFLRPPLTHFYYIRNLLTVNQLAGNSLTYSILSVIIHKIANLDSLLPREILESEQLQSLTLPKVEKNQSTNSYIITGVDAEEFIMEILTAYNRVESEIEHTQQVAALDICLSYVISYLVNVHESLNFTALLSIFEAEILPIFNANCVQFCFFELINLKEEFLHGFLNFLWKKFSNVSTPAVLRVQAVGYIAGVLARSTKVDRRTLKRWISRLATYAHEYLDSKSTSSLSHWSNVNIHAHAPFYAVCQAIFYTFAFRHFELVYGNMPHLKEEDKNDANKPNIHSLPPPTSASSFIYSLNLQRLITSDLNPLKACTPNVAKTFVTAAHAYQISYCKTVLERNNRANIRNLIYDNMRDVSNDNEERGVNLLNESFFPFDPLPLAYCKMIIEDDFRIYDPNSLALMLVDETTSQGSVGKLNIDGTETEDSCDLDFDGQDVVDAGDILLECE</sequence>
<keyword evidence="2" id="KW-0396">Initiation factor</keyword>
<evidence type="ECO:0000313" key="3">
    <source>
        <dbReference type="Proteomes" id="UP000094527"/>
    </source>
</evidence>